<dbReference type="PANTHER" id="PTHR30518:SF2">
    <property type="entry name" value="ENDOLYTIC MUREIN TRANSGLYCOSYLASE"/>
    <property type="match status" value="1"/>
</dbReference>
<accession>A0ABT7SB56</accession>
<feature type="site" description="Important for catalytic activity" evidence="7">
    <location>
        <position position="216"/>
    </location>
</feature>
<evidence type="ECO:0000313" key="9">
    <source>
        <dbReference type="Proteomes" id="UP001529338"/>
    </source>
</evidence>
<dbReference type="Pfam" id="PF02618">
    <property type="entry name" value="YceG"/>
    <property type="match status" value="1"/>
</dbReference>
<dbReference type="EC" id="4.2.2.29" evidence="7"/>
<protein>
    <recommendedName>
        <fullName evidence="7">Endolytic murein transglycosylase</fullName>
        <ecNumber evidence="7">4.2.2.29</ecNumber>
    </recommendedName>
    <alternativeName>
        <fullName evidence="7">Peptidoglycan lytic transglycosylase</fullName>
    </alternativeName>
    <alternativeName>
        <fullName evidence="7">Peptidoglycan polymerization terminase</fullName>
    </alternativeName>
</protein>
<dbReference type="NCBIfam" id="TIGR00247">
    <property type="entry name" value="endolytic transglycosylase MltG"/>
    <property type="match status" value="1"/>
</dbReference>
<keyword evidence="3 7" id="KW-1133">Transmembrane helix</keyword>
<dbReference type="EMBL" id="JAUCGQ010000001">
    <property type="protein sequence ID" value="MDM7853418.1"/>
    <property type="molecule type" value="Genomic_DNA"/>
</dbReference>
<name>A0ABT7SB56_9CELL</name>
<dbReference type="Proteomes" id="UP001529338">
    <property type="component" value="Unassembled WGS sequence"/>
</dbReference>
<keyword evidence="9" id="KW-1185">Reference proteome</keyword>
<comment type="function">
    <text evidence="7">Functions as a peptidoglycan terminase that cleaves nascent peptidoglycan strands endolytically to terminate their elongation.</text>
</comment>
<evidence type="ECO:0000256" key="1">
    <source>
        <dbReference type="ARBA" id="ARBA00022475"/>
    </source>
</evidence>
<comment type="similarity">
    <text evidence="7">Belongs to the transglycosylase MltG family.</text>
</comment>
<proteinExistence type="inferred from homology"/>
<dbReference type="InterPro" id="IPR003770">
    <property type="entry name" value="MLTG-like"/>
</dbReference>
<evidence type="ECO:0000313" key="8">
    <source>
        <dbReference type="EMBL" id="MDM7853418.1"/>
    </source>
</evidence>
<comment type="caution">
    <text evidence="8">The sequence shown here is derived from an EMBL/GenBank/DDBJ whole genome shotgun (WGS) entry which is preliminary data.</text>
</comment>
<organism evidence="8 9">
    <name type="scientific">Cellulomonas alba</name>
    <dbReference type="NCBI Taxonomy" id="3053467"/>
    <lineage>
        <taxon>Bacteria</taxon>
        <taxon>Bacillati</taxon>
        <taxon>Actinomycetota</taxon>
        <taxon>Actinomycetes</taxon>
        <taxon>Micrococcales</taxon>
        <taxon>Cellulomonadaceae</taxon>
        <taxon>Cellulomonas</taxon>
    </lineage>
</organism>
<reference evidence="8 9" key="1">
    <citation type="submission" date="2023-06" db="EMBL/GenBank/DDBJ databases">
        <title>Cellulomonas sp. MW4 Whole genome sequence.</title>
        <authorList>
            <person name="Park S."/>
        </authorList>
    </citation>
    <scope>NUCLEOTIDE SEQUENCE [LARGE SCALE GENOMIC DNA]</scope>
    <source>
        <strain evidence="8 9">MW4</strain>
    </source>
</reference>
<keyword evidence="4 7" id="KW-0472">Membrane</keyword>
<evidence type="ECO:0000256" key="5">
    <source>
        <dbReference type="ARBA" id="ARBA00023239"/>
    </source>
</evidence>
<dbReference type="HAMAP" id="MF_02065">
    <property type="entry name" value="MltG"/>
    <property type="match status" value="1"/>
</dbReference>
<comment type="catalytic activity">
    <reaction evidence="7">
        <text>a peptidoglycan chain = a peptidoglycan chain with N-acetyl-1,6-anhydromuramyl-[peptide] at the reducing end + a peptidoglycan chain with N-acetylglucosamine at the non-reducing end.</text>
        <dbReference type="EC" id="4.2.2.29"/>
    </reaction>
</comment>
<evidence type="ECO:0000256" key="3">
    <source>
        <dbReference type="ARBA" id="ARBA00022989"/>
    </source>
</evidence>
<dbReference type="PANTHER" id="PTHR30518">
    <property type="entry name" value="ENDOLYTIC MUREIN TRANSGLYCOSYLASE"/>
    <property type="match status" value="1"/>
</dbReference>
<evidence type="ECO:0000256" key="2">
    <source>
        <dbReference type="ARBA" id="ARBA00022692"/>
    </source>
</evidence>
<dbReference type="Gene3D" id="3.30.1490.480">
    <property type="entry name" value="Endolytic murein transglycosylase"/>
    <property type="match status" value="1"/>
</dbReference>
<sequence length="341" mass="35369">MALLLVAGAGYVVYSVAGDMFGGSGSSSKDVTDFPGPGSSAVQVVIKPGDTGAMMGRRLVDAGVVASTGAFNKAFAANADAASIQPGTYNLLLGMRASDAVGALLNPSTKATMRVTVAEGLTAAQIYDKINATTLIPVKDLEKAATDPSAIGLPAQAKGKVEGWLFPATYDVEPGTSAADVLKQMTAKTVQVLKANDVPQSQWETVLNKASLIEREAKHDVDRPKMARVIDNRLDQGIALGIDSTTSYGLGISGAPTLAQTKDLSNKWSTGARTGLPPTPIASPGEKSIQAAMHPANGPWMFWCTVNLETGETKFAENATGFSACVAELRAWQKAHPGYGG</sequence>
<keyword evidence="1 7" id="KW-1003">Cell membrane</keyword>
<keyword evidence="5 7" id="KW-0456">Lyase</keyword>
<evidence type="ECO:0000256" key="7">
    <source>
        <dbReference type="HAMAP-Rule" id="MF_02065"/>
    </source>
</evidence>
<keyword evidence="6 7" id="KW-0961">Cell wall biogenesis/degradation</keyword>
<gene>
    <name evidence="7 8" type="primary">mltG</name>
    <name evidence="8" type="ORF">QRT04_00595</name>
</gene>
<dbReference type="RefSeq" id="WP_289452943.1">
    <property type="nucleotide sequence ID" value="NZ_JAUCGQ010000001.1"/>
</dbReference>
<evidence type="ECO:0000256" key="4">
    <source>
        <dbReference type="ARBA" id="ARBA00023136"/>
    </source>
</evidence>
<evidence type="ECO:0000256" key="6">
    <source>
        <dbReference type="ARBA" id="ARBA00023316"/>
    </source>
</evidence>
<keyword evidence="2 7" id="KW-0812">Transmembrane</keyword>